<dbReference type="EMBL" id="JBHULR010000003">
    <property type="protein sequence ID" value="MFD2547617.1"/>
    <property type="molecule type" value="Genomic_DNA"/>
</dbReference>
<keyword evidence="11" id="KW-1185">Reference proteome</keyword>
<evidence type="ECO:0000256" key="6">
    <source>
        <dbReference type="ARBA" id="ARBA00043149"/>
    </source>
</evidence>
<dbReference type="NCBIfam" id="NF000756">
    <property type="entry name" value="PRK00047.1"/>
    <property type="match status" value="1"/>
</dbReference>
<comment type="similarity">
    <text evidence="1 7">Belongs to the FGGY kinase family.</text>
</comment>
<reference evidence="11" key="1">
    <citation type="journal article" date="2019" name="Int. J. Syst. Evol. Microbiol.">
        <title>The Global Catalogue of Microorganisms (GCM) 10K type strain sequencing project: providing services to taxonomists for standard genome sequencing and annotation.</title>
        <authorList>
            <consortium name="The Broad Institute Genomics Platform"/>
            <consortium name="The Broad Institute Genome Sequencing Center for Infectious Disease"/>
            <person name="Wu L."/>
            <person name="Ma J."/>
        </authorList>
    </citation>
    <scope>NUCLEOTIDE SEQUENCE [LARGE SCALE GENOMIC DNA]</scope>
    <source>
        <strain evidence="11">KCTC 42662</strain>
    </source>
</reference>
<dbReference type="RefSeq" id="WP_380902544.1">
    <property type="nucleotide sequence ID" value="NZ_JBHUEG010000007.1"/>
</dbReference>
<dbReference type="InterPro" id="IPR018483">
    <property type="entry name" value="Carb_kinase_FGGY_CS"/>
</dbReference>
<dbReference type="PANTHER" id="PTHR10196:SF69">
    <property type="entry name" value="GLYCEROL KINASE"/>
    <property type="match status" value="1"/>
</dbReference>
<organism evidence="10 11">
    <name type="scientific">Sphingobacterium suaedae</name>
    <dbReference type="NCBI Taxonomy" id="1686402"/>
    <lineage>
        <taxon>Bacteria</taxon>
        <taxon>Pseudomonadati</taxon>
        <taxon>Bacteroidota</taxon>
        <taxon>Sphingobacteriia</taxon>
        <taxon>Sphingobacteriales</taxon>
        <taxon>Sphingobacteriaceae</taxon>
        <taxon>Sphingobacterium</taxon>
    </lineage>
</organism>
<dbReference type="Proteomes" id="UP001597545">
    <property type="component" value="Unassembled WGS sequence"/>
</dbReference>
<evidence type="ECO:0000313" key="11">
    <source>
        <dbReference type="Proteomes" id="UP001597545"/>
    </source>
</evidence>
<keyword evidence="4 7" id="KW-0418">Kinase</keyword>
<accession>A0ABW5KIL1</accession>
<protein>
    <recommendedName>
        <fullName evidence="6">ATP:glycerol 3-phosphotransferase</fullName>
    </recommendedName>
</protein>
<proteinExistence type="inferred from homology"/>
<dbReference type="PROSITE" id="PS00445">
    <property type="entry name" value="FGGY_KINASES_2"/>
    <property type="match status" value="1"/>
</dbReference>
<evidence type="ECO:0000259" key="8">
    <source>
        <dbReference type="Pfam" id="PF00370"/>
    </source>
</evidence>
<dbReference type="CDD" id="cd07769">
    <property type="entry name" value="ASKHA_NBD_FGGY_GK"/>
    <property type="match status" value="1"/>
</dbReference>
<dbReference type="SUPFAM" id="SSF53067">
    <property type="entry name" value="Actin-like ATPase domain"/>
    <property type="match status" value="2"/>
</dbReference>
<dbReference type="PIRSF" id="PIRSF000538">
    <property type="entry name" value="GlpK"/>
    <property type="match status" value="1"/>
</dbReference>
<dbReference type="PANTHER" id="PTHR10196">
    <property type="entry name" value="SUGAR KINASE"/>
    <property type="match status" value="1"/>
</dbReference>
<sequence>MSKFILAIDQGTSGTKALIFNEQGRSVARGSVPLKTIYLAGGFVEQDPEDIYQNVRSAVRDCIKEFTSKGHQSSDIITCGISNQRETFVLWDGTGSPLLNAIVWQCKRSTHICKTWIEHGYDAVIREKTGLLADPYFSASKIVWVSENHEHVRAALNKNSTFFGTVDTWLLYRLSGRQAYKTDHTNASRTMLMNLETLAWDQDILRDLDLTKLQLPIIQPSSSHFGYTDFEGILPAAIPIDAMIGDSHAAAFGEGCFDHGTAKVTLGTGCSILMNVGSRMQPSKTGLVSTICYSMGDHISYAQEGVIVSCGATLEWFKNELGILNSTHEAEQMALTVNDSQGVFVIPAFSGLGAPYWDMHRRAEIKGLSFSSNKNHIVRAALESIPFQINDVLQTMETDTGISLNEIRVNGGITANGFVMQCLANLVTPIVMHADQPDISALGAAYLAGLQRGIWKSVDDIRPYFQHKTVGLGQDKNVKELYQQWKTHMMP</sequence>
<dbReference type="InterPro" id="IPR043129">
    <property type="entry name" value="ATPase_NBD"/>
</dbReference>
<dbReference type="InterPro" id="IPR018485">
    <property type="entry name" value="FGGY_C"/>
</dbReference>
<evidence type="ECO:0000313" key="10">
    <source>
        <dbReference type="EMBL" id="MFD2547617.1"/>
    </source>
</evidence>
<feature type="domain" description="Carbohydrate kinase FGGY N-terminal" evidence="8">
    <location>
        <begin position="5"/>
        <end position="253"/>
    </location>
</feature>
<evidence type="ECO:0000256" key="7">
    <source>
        <dbReference type="RuleBase" id="RU003733"/>
    </source>
</evidence>
<evidence type="ECO:0000259" key="9">
    <source>
        <dbReference type="Pfam" id="PF02782"/>
    </source>
</evidence>
<comment type="caution">
    <text evidence="10">The sequence shown here is derived from an EMBL/GenBank/DDBJ whole genome shotgun (WGS) entry which is preliminary data.</text>
</comment>
<dbReference type="Pfam" id="PF00370">
    <property type="entry name" value="FGGY_N"/>
    <property type="match status" value="1"/>
</dbReference>
<keyword evidence="2 7" id="KW-0808">Transferase</keyword>
<dbReference type="PROSITE" id="PS00933">
    <property type="entry name" value="FGGY_KINASES_1"/>
    <property type="match status" value="1"/>
</dbReference>
<evidence type="ECO:0000256" key="2">
    <source>
        <dbReference type="ARBA" id="ARBA00022679"/>
    </source>
</evidence>
<evidence type="ECO:0000256" key="5">
    <source>
        <dbReference type="ARBA" id="ARBA00022840"/>
    </source>
</evidence>
<name>A0ABW5KIL1_9SPHI</name>
<feature type="domain" description="Carbohydrate kinase FGGY C-terminal" evidence="9">
    <location>
        <begin position="263"/>
        <end position="450"/>
    </location>
</feature>
<keyword evidence="3" id="KW-0547">Nucleotide-binding</keyword>
<dbReference type="Gene3D" id="3.30.420.40">
    <property type="match status" value="2"/>
</dbReference>
<evidence type="ECO:0000256" key="3">
    <source>
        <dbReference type="ARBA" id="ARBA00022741"/>
    </source>
</evidence>
<dbReference type="InterPro" id="IPR018484">
    <property type="entry name" value="FGGY_N"/>
</dbReference>
<evidence type="ECO:0000256" key="1">
    <source>
        <dbReference type="ARBA" id="ARBA00009156"/>
    </source>
</evidence>
<evidence type="ECO:0000256" key="4">
    <source>
        <dbReference type="ARBA" id="ARBA00022777"/>
    </source>
</evidence>
<dbReference type="InterPro" id="IPR000577">
    <property type="entry name" value="Carb_kinase_FGGY"/>
</dbReference>
<keyword evidence="5" id="KW-0067">ATP-binding</keyword>
<dbReference type="GO" id="GO:0016301">
    <property type="term" value="F:kinase activity"/>
    <property type="evidence" value="ECO:0007669"/>
    <property type="project" value="UniProtKB-KW"/>
</dbReference>
<dbReference type="Pfam" id="PF02782">
    <property type="entry name" value="FGGY_C"/>
    <property type="match status" value="1"/>
</dbReference>
<gene>
    <name evidence="10" type="ORF">ACFSR5_08170</name>
</gene>